<dbReference type="Proteomes" id="UP001500420">
    <property type="component" value="Unassembled WGS sequence"/>
</dbReference>
<dbReference type="RefSeq" id="WP_343775485.1">
    <property type="nucleotide sequence ID" value="NZ_BAAADV010000008.1"/>
</dbReference>
<evidence type="ECO:0000313" key="3">
    <source>
        <dbReference type="Proteomes" id="UP001500420"/>
    </source>
</evidence>
<evidence type="ECO:0000313" key="2">
    <source>
        <dbReference type="EMBL" id="GAA0681680.1"/>
    </source>
</evidence>
<name>A0AAV3TE97_9EURY</name>
<gene>
    <name evidence="2" type="ORF">GCM10009020_33440</name>
</gene>
<organism evidence="2 3">
    <name type="scientific">Natronoarchaeum mannanilyticum</name>
    <dbReference type="NCBI Taxonomy" id="926360"/>
    <lineage>
        <taxon>Archaea</taxon>
        <taxon>Methanobacteriati</taxon>
        <taxon>Methanobacteriota</taxon>
        <taxon>Stenosarchaea group</taxon>
        <taxon>Halobacteria</taxon>
        <taxon>Halobacteriales</taxon>
        <taxon>Natronoarchaeaceae</taxon>
    </lineage>
</organism>
<keyword evidence="3" id="KW-1185">Reference proteome</keyword>
<feature type="transmembrane region" description="Helical" evidence="1">
    <location>
        <begin position="48"/>
        <end position="75"/>
    </location>
</feature>
<feature type="transmembrane region" description="Helical" evidence="1">
    <location>
        <begin position="16"/>
        <end position="36"/>
    </location>
</feature>
<protein>
    <submittedName>
        <fullName evidence="2">Uncharacterized protein</fullName>
    </submittedName>
</protein>
<accession>A0AAV3TE97</accession>
<keyword evidence="1" id="KW-1133">Transmembrane helix</keyword>
<comment type="caution">
    <text evidence="2">The sequence shown here is derived from an EMBL/GenBank/DDBJ whole genome shotgun (WGS) entry which is preliminary data.</text>
</comment>
<sequence length="115" mass="12176">MVQLLAQLGVHTGEPVGFALSVVASVLGLAVGYLAFRGYRQNRSLPMLFIAVGFLLAFWTPVLLLAGFGVLGVVGQFAPGMEATVDTAFSLAGETSRIIGLLCILYGLRMPFGRE</sequence>
<keyword evidence="1" id="KW-0812">Transmembrane</keyword>
<evidence type="ECO:0000256" key="1">
    <source>
        <dbReference type="SAM" id="Phobius"/>
    </source>
</evidence>
<feature type="transmembrane region" description="Helical" evidence="1">
    <location>
        <begin position="87"/>
        <end position="108"/>
    </location>
</feature>
<keyword evidence="1" id="KW-0472">Membrane</keyword>
<dbReference type="EMBL" id="BAAADV010000008">
    <property type="protein sequence ID" value="GAA0681680.1"/>
    <property type="molecule type" value="Genomic_DNA"/>
</dbReference>
<dbReference type="AlphaFoldDB" id="A0AAV3TE97"/>
<reference evidence="2 3" key="1">
    <citation type="journal article" date="2019" name="Int. J. Syst. Evol. Microbiol.">
        <title>The Global Catalogue of Microorganisms (GCM) 10K type strain sequencing project: providing services to taxonomists for standard genome sequencing and annotation.</title>
        <authorList>
            <consortium name="The Broad Institute Genomics Platform"/>
            <consortium name="The Broad Institute Genome Sequencing Center for Infectious Disease"/>
            <person name="Wu L."/>
            <person name="Ma J."/>
        </authorList>
    </citation>
    <scope>NUCLEOTIDE SEQUENCE [LARGE SCALE GENOMIC DNA]</scope>
    <source>
        <strain evidence="2 3">JCM 16328</strain>
    </source>
</reference>
<proteinExistence type="predicted"/>